<keyword evidence="2" id="KW-1185">Reference proteome</keyword>
<accession>A0A4Z2FQ87</accession>
<organism evidence="1 2">
    <name type="scientific">Liparis tanakae</name>
    <name type="common">Tanaka's snailfish</name>
    <dbReference type="NCBI Taxonomy" id="230148"/>
    <lineage>
        <taxon>Eukaryota</taxon>
        <taxon>Metazoa</taxon>
        <taxon>Chordata</taxon>
        <taxon>Craniata</taxon>
        <taxon>Vertebrata</taxon>
        <taxon>Euteleostomi</taxon>
        <taxon>Actinopterygii</taxon>
        <taxon>Neopterygii</taxon>
        <taxon>Teleostei</taxon>
        <taxon>Neoteleostei</taxon>
        <taxon>Acanthomorphata</taxon>
        <taxon>Eupercaria</taxon>
        <taxon>Perciformes</taxon>
        <taxon>Cottioidei</taxon>
        <taxon>Cottales</taxon>
        <taxon>Liparidae</taxon>
        <taxon>Liparis</taxon>
    </lineage>
</organism>
<dbReference type="Proteomes" id="UP000314294">
    <property type="component" value="Unassembled WGS sequence"/>
</dbReference>
<dbReference type="AlphaFoldDB" id="A0A4Z2FQ87"/>
<gene>
    <name evidence="1" type="ORF">EYF80_046495</name>
</gene>
<protein>
    <submittedName>
        <fullName evidence="1">Uncharacterized protein</fullName>
    </submittedName>
</protein>
<proteinExistence type="predicted"/>
<evidence type="ECO:0000313" key="1">
    <source>
        <dbReference type="EMBL" id="TNN43309.1"/>
    </source>
</evidence>
<name>A0A4Z2FQ87_9TELE</name>
<dbReference type="EMBL" id="SRLO01000976">
    <property type="protein sequence ID" value="TNN43309.1"/>
    <property type="molecule type" value="Genomic_DNA"/>
</dbReference>
<sequence length="230" mass="24321">MFPGISHCAGPNAKGSSSMPGGTFSCFKNQICGRRIGDSLVTVMFMVAVMVTLDNVLVASQVRSSDVESALAMSSSRSPAECFPWNVQENSQFGEHSAEHWTCWRETSRTGSNATHITTTSETAVLGGRLTDSVLPCPFSSSPPDKAPTAQEKMQAGSHSAVQVQTDATPAVRNAESQLISMSDGVFWVMADSPVVGLIAVQIRPSAPAGSSNTRLSAGPWKVSFPQIQV</sequence>
<reference evidence="1 2" key="1">
    <citation type="submission" date="2019-03" db="EMBL/GenBank/DDBJ databases">
        <title>First draft genome of Liparis tanakae, snailfish: a comprehensive survey of snailfish specific genes.</title>
        <authorList>
            <person name="Kim W."/>
            <person name="Song I."/>
            <person name="Jeong J.-H."/>
            <person name="Kim D."/>
            <person name="Kim S."/>
            <person name="Ryu S."/>
            <person name="Song J.Y."/>
            <person name="Lee S.K."/>
        </authorList>
    </citation>
    <scope>NUCLEOTIDE SEQUENCE [LARGE SCALE GENOMIC DNA]</scope>
    <source>
        <tissue evidence="1">Muscle</tissue>
    </source>
</reference>
<evidence type="ECO:0000313" key="2">
    <source>
        <dbReference type="Proteomes" id="UP000314294"/>
    </source>
</evidence>
<comment type="caution">
    <text evidence="1">The sequence shown here is derived from an EMBL/GenBank/DDBJ whole genome shotgun (WGS) entry which is preliminary data.</text>
</comment>